<dbReference type="EC" id="2.1.1.163" evidence="4"/>
<dbReference type="PANTHER" id="PTHR43591:SF24">
    <property type="entry name" value="2-METHOXY-6-POLYPRENYL-1,4-BENZOQUINOL METHYLASE, MITOCHONDRIAL"/>
    <property type="match status" value="1"/>
</dbReference>
<keyword evidence="2 4" id="KW-0808">Transferase</keyword>
<feature type="binding site" evidence="4">
    <location>
        <position position="119"/>
    </location>
    <ligand>
        <name>S-adenosyl-L-methionine</name>
        <dbReference type="ChEBI" id="CHEBI:59789"/>
    </ligand>
</feature>
<dbReference type="RefSeq" id="WP_173494063.1">
    <property type="nucleotide sequence ID" value="NZ_CP054056.1"/>
</dbReference>
<proteinExistence type="inferred from homology"/>
<dbReference type="UniPathway" id="UPA00079">
    <property type="reaction ID" value="UER00169"/>
</dbReference>
<organism evidence="5 6">
    <name type="scientific">Aquiluna borgnonia</name>
    <dbReference type="NCBI Taxonomy" id="2499157"/>
    <lineage>
        <taxon>Bacteria</taxon>
        <taxon>Bacillati</taxon>
        <taxon>Actinomycetota</taxon>
        <taxon>Actinomycetes</taxon>
        <taxon>Micrococcales</taxon>
        <taxon>Microbacteriaceae</taxon>
        <taxon>Luna cluster</taxon>
        <taxon>Luna-1 subcluster</taxon>
        <taxon>Aquiluna</taxon>
    </lineage>
</organism>
<keyword evidence="6" id="KW-1185">Reference proteome</keyword>
<dbReference type="CDD" id="cd02440">
    <property type="entry name" value="AdoMet_MTases"/>
    <property type="match status" value="1"/>
</dbReference>
<dbReference type="NCBIfam" id="TIGR01934">
    <property type="entry name" value="MenG_MenH_UbiE"/>
    <property type="match status" value="1"/>
</dbReference>
<dbReference type="AlphaFoldDB" id="A0A7D4PR46"/>
<dbReference type="InterPro" id="IPR023576">
    <property type="entry name" value="UbiE/COQ5_MeTrFase_CS"/>
</dbReference>
<dbReference type="GO" id="GO:0043770">
    <property type="term" value="F:demethylmenaquinone methyltransferase activity"/>
    <property type="evidence" value="ECO:0007669"/>
    <property type="project" value="UniProtKB-UniRule"/>
</dbReference>
<gene>
    <name evidence="4" type="primary">menG</name>
    <name evidence="5" type="ORF">HRU87_06295</name>
</gene>
<sequence>MSKADLSKKPEAVSAMFDSVAHSYDKTNDLLSFGQSRFWRGKVAKAVAAKSGERILDIAAGTGTSSMAFVGPGISVVAADFSNGMLNEGRKRYPQLEFVFADAMRLPFKDQEFDVVTMSFGLRNVSDHRVALGEFLRVLKPGGRLVICEFSHVPGLLGVLYRFYLRNFLPKFSALFSKSPEAYDYLAESIAAWPNQKQLAQDIANAGFSGVGFKNLTLGVVALHTAVKQ</sequence>
<feature type="binding site" evidence="4">
    <location>
        <position position="62"/>
    </location>
    <ligand>
        <name>S-adenosyl-L-methionine</name>
        <dbReference type="ChEBI" id="CHEBI:59789"/>
    </ligand>
</feature>
<dbReference type="InterPro" id="IPR004033">
    <property type="entry name" value="UbiE/COQ5_MeTrFase"/>
</dbReference>
<name>A0A7D4PR46_9MICO</name>
<dbReference type="PANTHER" id="PTHR43591">
    <property type="entry name" value="METHYLTRANSFERASE"/>
    <property type="match status" value="1"/>
</dbReference>
<evidence type="ECO:0000313" key="6">
    <source>
        <dbReference type="Proteomes" id="UP000501003"/>
    </source>
</evidence>
<dbReference type="HAMAP" id="MF_01813">
    <property type="entry name" value="MenG_UbiE_methyltr"/>
    <property type="match status" value="1"/>
</dbReference>
<feature type="binding site" evidence="4">
    <location>
        <position position="80"/>
    </location>
    <ligand>
        <name>S-adenosyl-L-methionine</name>
        <dbReference type="ChEBI" id="CHEBI:59789"/>
    </ligand>
</feature>
<keyword evidence="4" id="KW-0474">Menaquinone biosynthesis</keyword>
<dbReference type="Gene3D" id="3.40.50.150">
    <property type="entry name" value="Vaccinia Virus protein VP39"/>
    <property type="match status" value="1"/>
</dbReference>
<dbReference type="InterPro" id="IPR029063">
    <property type="entry name" value="SAM-dependent_MTases_sf"/>
</dbReference>
<evidence type="ECO:0000256" key="2">
    <source>
        <dbReference type="ARBA" id="ARBA00022679"/>
    </source>
</evidence>
<dbReference type="Pfam" id="PF01209">
    <property type="entry name" value="Ubie_methyltran"/>
    <property type="match status" value="1"/>
</dbReference>
<dbReference type="Proteomes" id="UP000501003">
    <property type="component" value="Chromosome"/>
</dbReference>
<comment type="similarity">
    <text evidence="4">Belongs to the class I-like SAM-binding methyltransferase superfamily. MenG/UbiE family.</text>
</comment>
<dbReference type="GO" id="GO:0032259">
    <property type="term" value="P:methylation"/>
    <property type="evidence" value="ECO:0007669"/>
    <property type="project" value="UniProtKB-KW"/>
</dbReference>
<evidence type="ECO:0000256" key="1">
    <source>
        <dbReference type="ARBA" id="ARBA00022603"/>
    </source>
</evidence>
<dbReference type="EMBL" id="CP054056">
    <property type="protein sequence ID" value="QKJ25766.1"/>
    <property type="molecule type" value="Genomic_DNA"/>
</dbReference>
<evidence type="ECO:0000313" key="5">
    <source>
        <dbReference type="EMBL" id="QKJ25766.1"/>
    </source>
</evidence>
<dbReference type="SUPFAM" id="SSF53335">
    <property type="entry name" value="S-adenosyl-L-methionine-dependent methyltransferases"/>
    <property type="match status" value="1"/>
</dbReference>
<evidence type="ECO:0000256" key="4">
    <source>
        <dbReference type="HAMAP-Rule" id="MF_01813"/>
    </source>
</evidence>
<comment type="function">
    <text evidence="4">Methyltransferase required for the conversion of demethylmenaquinol (DMKH2) to menaquinol (MKH2).</text>
</comment>
<accession>A0A7D4PR46</accession>
<reference evidence="5 6" key="1">
    <citation type="submission" date="2020-05" db="EMBL/GenBank/DDBJ databases">
        <title>Aquirufa sp. strain 15G-AUS-rot a new Aquirufa species.</title>
        <authorList>
            <person name="Pitt A."/>
            <person name="Hahn M.W."/>
        </authorList>
    </citation>
    <scope>NUCLEOTIDE SEQUENCE [LARGE SCALE GENOMIC DNA]</scope>
    <source>
        <strain evidence="5 6">15G-AUS-rot</strain>
    </source>
</reference>
<dbReference type="PROSITE" id="PS01184">
    <property type="entry name" value="UBIE_2"/>
    <property type="match status" value="1"/>
</dbReference>
<keyword evidence="3 4" id="KW-0949">S-adenosyl-L-methionine</keyword>
<protein>
    <recommendedName>
        <fullName evidence="4">Demethylmenaquinone methyltransferase</fullName>
        <ecNumber evidence="4">2.1.1.163</ecNumber>
    </recommendedName>
</protein>
<feature type="binding site" evidence="4">
    <location>
        <begin position="102"/>
        <end position="103"/>
    </location>
    <ligand>
        <name>S-adenosyl-L-methionine</name>
        <dbReference type="ChEBI" id="CHEBI:59789"/>
    </ligand>
</feature>
<evidence type="ECO:0000256" key="3">
    <source>
        <dbReference type="ARBA" id="ARBA00022691"/>
    </source>
</evidence>
<dbReference type="KEGG" id="aqg:HRU87_06295"/>
<keyword evidence="1 4" id="KW-0489">Methyltransferase</keyword>
<comment type="pathway">
    <text evidence="4">Quinol/quinone metabolism; menaquinone biosynthesis; menaquinol from 1,4-dihydroxy-2-naphthoate: step 2/2.</text>
</comment>
<dbReference type="GO" id="GO:0009234">
    <property type="term" value="P:menaquinone biosynthetic process"/>
    <property type="evidence" value="ECO:0007669"/>
    <property type="project" value="UniProtKB-UniRule"/>
</dbReference>
<comment type="catalytic activity">
    <reaction evidence="4">
        <text>a 2-demethylmenaquinol + S-adenosyl-L-methionine = a menaquinol + S-adenosyl-L-homocysteine + H(+)</text>
        <dbReference type="Rhea" id="RHEA:42640"/>
        <dbReference type="Rhea" id="RHEA-COMP:9539"/>
        <dbReference type="Rhea" id="RHEA-COMP:9563"/>
        <dbReference type="ChEBI" id="CHEBI:15378"/>
        <dbReference type="ChEBI" id="CHEBI:18151"/>
        <dbReference type="ChEBI" id="CHEBI:55437"/>
        <dbReference type="ChEBI" id="CHEBI:57856"/>
        <dbReference type="ChEBI" id="CHEBI:59789"/>
        <dbReference type="EC" id="2.1.1.163"/>
    </reaction>
</comment>
<dbReference type="PROSITE" id="PS51608">
    <property type="entry name" value="SAM_MT_UBIE"/>
    <property type="match status" value="1"/>
</dbReference>